<evidence type="ECO:0000313" key="11">
    <source>
        <dbReference type="EMBL" id="GAA31000.2"/>
    </source>
</evidence>
<keyword evidence="9" id="KW-0479">Metal-binding</keyword>
<dbReference type="Pfam" id="PF04495">
    <property type="entry name" value="GRASP55_65"/>
    <property type="match status" value="1"/>
</dbReference>
<evidence type="ECO:0000256" key="6">
    <source>
        <dbReference type="ARBA" id="ARBA00023034"/>
    </source>
</evidence>
<keyword evidence="8" id="KW-0449">Lipoprotein</keyword>
<dbReference type="InterPro" id="IPR036034">
    <property type="entry name" value="PDZ_sf"/>
</dbReference>
<dbReference type="Gene3D" id="2.30.42.10">
    <property type="match status" value="2"/>
</dbReference>
<dbReference type="InterPro" id="IPR007583">
    <property type="entry name" value="GRASP55_65"/>
</dbReference>
<dbReference type="GO" id="GO:0007030">
    <property type="term" value="P:Golgi organization"/>
    <property type="evidence" value="ECO:0007669"/>
    <property type="project" value="TreeGrafter"/>
</dbReference>
<dbReference type="Proteomes" id="UP000008909">
    <property type="component" value="Unassembled WGS sequence"/>
</dbReference>
<feature type="domain" description="PDZ GRASP-type" evidence="10">
    <location>
        <begin position="26"/>
        <end position="116"/>
    </location>
</feature>
<evidence type="ECO:0000256" key="3">
    <source>
        <dbReference type="ARBA" id="ARBA00022553"/>
    </source>
</evidence>
<name>H2KNT1_CLOSI</name>
<feature type="domain" description="PDZ GRASP-type" evidence="10">
    <location>
        <begin position="122"/>
        <end position="210"/>
    </location>
</feature>
<dbReference type="FunCoup" id="H2KNT1">
    <property type="interactions" value="1045"/>
</dbReference>
<evidence type="ECO:0000256" key="1">
    <source>
        <dbReference type="ARBA" id="ARBA00004394"/>
    </source>
</evidence>
<keyword evidence="12" id="KW-1185">Reference proteome</keyword>
<reference key="2">
    <citation type="submission" date="2011-10" db="EMBL/GenBank/DDBJ databases">
        <title>The genome and transcriptome sequence of Clonorchis sinensis provide insights into the carcinogenic liver fluke.</title>
        <authorList>
            <person name="Wang X."/>
            <person name="Huang Y."/>
            <person name="Chen W."/>
            <person name="Liu H."/>
            <person name="Guo L."/>
            <person name="Chen Y."/>
            <person name="Luo F."/>
            <person name="Zhou W."/>
            <person name="Sun J."/>
            <person name="Mao Q."/>
            <person name="Liang P."/>
            <person name="Zhou C."/>
            <person name="Tian Y."/>
            <person name="Men J."/>
            <person name="Lv X."/>
            <person name="Huang L."/>
            <person name="Zhou J."/>
            <person name="Hu Y."/>
            <person name="Li R."/>
            <person name="Zhang F."/>
            <person name="Lei H."/>
            <person name="Li X."/>
            <person name="Hu X."/>
            <person name="Liang C."/>
            <person name="Xu J."/>
            <person name="Wu Z."/>
            <person name="Yu X."/>
        </authorList>
    </citation>
    <scope>NUCLEOTIDE SEQUENCE</scope>
    <source>
        <strain>Henan</strain>
    </source>
</reference>
<protein>
    <submittedName>
        <fullName evidence="11">Golgi reassembly-stacking protein 2</fullName>
    </submittedName>
</protein>
<organism evidence="11 12">
    <name type="scientific">Clonorchis sinensis</name>
    <name type="common">Chinese liver fluke</name>
    <dbReference type="NCBI Taxonomy" id="79923"/>
    <lineage>
        <taxon>Eukaryota</taxon>
        <taxon>Metazoa</taxon>
        <taxon>Spiralia</taxon>
        <taxon>Lophotrochozoa</taxon>
        <taxon>Platyhelminthes</taxon>
        <taxon>Trematoda</taxon>
        <taxon>Digenea</taxon>
        <taxon>Opisthorchiida</taxon>
        <taxon>Opisthorchiata</taxon>
        <taxon>Opisthorchiidae</taxon>
        <taxon>Clonorchis</taxon>
    </lineage>
</organism>
<evidence type="ECO:0000256" key="5">
    <source>
        <dbReference type="ARBA" id="ARBA00022737"/>
    </source>
</evidence>
<dbReference type="FunFam" id="2.30.42.10:FF:000026">
    <property type="entry name" value="Golgi reassembly stacking protein 2"/>
    <property type="match status" value="1"/>
</dbReference>
<proteinExistence type="inferred from homology"/>
<sequence length="408" mass="43547">MGGSASSPIPGGGTCGYHVLRVRPIDVNTVFKVQEGSPGHKAGLEAFFDFIISIENTRLEEDNDTVKEILQNHKDKPVRCVVYSSKTQTCREVYLTPNTAWGGQGLLGVSIRYCSFDGANENVWHVLEVEPNSPAQQAGLIPHSDYIIGADSVLNERDDFFNLIESAEGQQVRLYVYNTKSDSCREVRLCPNSSWGGKGLLGCDIGYGYLHRIPVNRAFPSSHPPEEKAQSFKPVVSAAGNVESPVGITQTNMPIPSQAPPPYEARAPNTTHNGFVEAPLTVPSMPPVQTSVPLTTSVGYAPPCTLPPPAALPANLAQAVSNARPMSTPAYPHASMAFSHAGPTLAAFTPPLPLDPQFSTNQAFPQYATSDSQAVPPPTTAVISLPGMPPLDVSIPPLSELHLTSTSS</sequence>
<keyword evidence="5" id="KW-0677">Repeat</keyword>
<keyword evidence="7" id="KW-0472">Membrane</keyword>
<dbReference type="PANTHER" id="PTHR12893">
    <property type="entry name" value="GOLGI REASSEMBLY STACKING PROTEIN GRASP"/>
    <property type="match status" value="1"/>
</dbReference>
<reference evidence="11" key="1">
    <citation type="journal article" date="2011" name="Genome Biol.">
        <title>The draft genome of the carcinogenic human liver fluke Clonorchis sinensis.</title>
        <authorList>
            <person name="Wang X."/>
            <person name="Chen W."/>
            <person name="Huang Y."/>
            <person name="Sun J."/>
            <person name="Men J."/>
            <person name="Liu H."/>
            <person name="Luo F."/>
            <person name="Guo L."/>
            <person name="Lv X."/>
            <person name="Deng C."/>
            <person name="Zhou C."/>
            <person name="Fan Y."/>
            <person name="Li X."/>
            <person name="Huang L."/>
            <person name="Hu Y."/>
            <person name="Liang C."/>
            <person name="Hu X."/>
            <person name="Xu J."/>
            <person name="Yu X."/>
        </authorList>
    </citation>
    <scope>NUCLEOTIDE SEQUENCE [LARGE SCALE GENOMIC DNA]</scope>
    <source>
        <strain evidence="11">Henan</strain>
    </source>
</reference>
<dbReference type="InterPro" id="IPR024958">
    <property type="entry name" value="GRASP_PDZ"/>
</dbReference>
<evidence type="ECO:0000256" key="8">
    <source>
        <dbReference type="ARBA" id="ARBA00023288"/>
    </source>
</evidence>
<dbReference type="PANTHER" id="PTHR12893:SF0">
    <property type="entry name" value="GRASP65"/>
    <property type="match status" value="1"/>
</dbReference>
<evidence type="ECO:0000256" key="2">
    <source>
        <dbReference type="ARBA" id="ARBA00007144"/>
    </source>
</evidence>
<evidence type="ECO:0000256" key="9">
    <source>
        <dbReference type="PIRSR" id="PIRSR607583-1"/>
    </source>
</evidence>
<dbReference type="PROSITE" id="PS51865">
    <property type="entry name" value="PDZ_GRASP"/>
    <property type="match status" value="2"/>
</dbReference>
<dbReference type="STRING" id="79923.H2KNT1"/>
<evidence type="ECO:0000256" key="4">
    <source>
        <dbReference type="ARBA" id="ARBA00022707"/>
    </source>
</evidence>
<evidence type="ECO:0000259" key="10">
    <source>
        <dbReference type="PROSITE" id="PS51865"/>
    </source>
</evidence>
<evidence type="ECO:0000256" key="7">
    <source>
        <dbReference type="ARBA" id="ARBA00023136"/>
    </source>
</evidence>
<keyword evidence="3" id="KW-0597">Phosphoprotein</keyword>
<dbReference type="SUPFAM" id="SSF50156">
    <property type="entry name" value="PDZ domain-like"/>
    <property type="match status" value="2"/>
</dbReference>
<dbReference type="FunFam" id="2.30.42.10:FF:000056">
    <property type="entry name" value="Golgi reassembly-stacking protein 2 isoform 1"/>
    <property type="match status" value="1"/>
</dbReference>
<feature type="binding site" evidence="9">
    <location>
        <position position="18"/>
    </location>
    <ligand>
        <name>Zn(2+)</name>
        <dbReference type="ChEBI" id="CHEBI:29105"/>
    </ligand>
</feature>
<dbReference type="InParanoid" id="H2KNT1"/>
<gene>
    <name evidence="11" type="ORF">CLF_100696</name>
</gene>
<keyword evidence="6" id="KW-0333">Golgi apparatus</keyword>
<accession>H2KNT1</accession>
<comment type="subcellular location">
    <subcellularLocation>
        <location evidence="1">Golgi apparatus membrane</location>
    </subcellularLocation>
</comment>
<comment type="similarity">
    <text evidence="2">Belongs to the GORASP family.</text>
</comment>
<dbReference type="EMBL" id="DF142849">
    <property type="protein sequence ID" value="GAA31000.2"/>
    <property type="molecule type" value="Genomic_DNA"/>
</dbReference>
<feature type="binding site" evidence="9">
    <location>
        <position position="114"/>
    </location>
    <ligand>
        <name>Zn(2+)</name>
        <dbReference type="ChEBI" id="CHEBI:29105"/>
    </ligand>
</feature>
<keyword evidence="4" id="KW-0519">Myristate</keyword>
<dbReference type="GO" id="GO:0046872">
    <property type="term" value="F:metal ion binding"/>
    <property type="evidence" value="ECO:0007669"/>
    <property type="project" value="UniProtKB-KW"/>
</dbReference>
<keyword evidence="9" id="KW-0862">Zinc</keyword>
<dbReference type="AlphaFoldDB" id="H2KNT1"/>
<evidence type="ECO:0000313" key="12">
    <source>
        <dbReference type="Proteomes" id="UP000008909"/>
    </source>
</evidence>
<dbReference type="GO" id="GO:0000139">
    <property type="term" value="C:Golgi membrane"/>
    <property type="evidence" value="ECO:0007669"/>
    <property type="project" value="UniProtKB-SubCell"/>
</dbReference>